<evidence type="ECO:0000256" key="15">
    <source>
        <dbReference type="PIRSR" id="PIRSR000350-4"/>
    </source>
</evidence>
<keyword evidence="14" id="KW-0547">Nucleotide-binding</keyword>
<dbReference type="GO" id="GO:0006103">
    <property type="term" value="P:2-oxoglutarate metabolic process"/>
    <property type="evidence" value="ECO:0007669"/>
    <property type="project" value="TreeGrafter"/>
</dbReference>
<keyword evidence="11 16" id="KW-0676">Redox-active center</keyword>
<dbReference type="Pfam" id="PF07992">
    <property type="entry name" value="Pyr_redox_2"/>
    <property type="match status" value="1"/>
</dbReference>
<comment type="similarity">
    <text evidence="2 16">Belongs to the class-I pyridine nucleotide-disulfide oxidoreductase family.</text>
</comment>
<dbReference type="RefSeq" id="WP_254760222.1">
    <property type="nucleotide sequence ID" value="NZ_JANCLT010000010.1"/>
</dbReference>
<dbReference type="PANTHER" id="PTHR22912:SF160">
    <property type="entry name" value="DIHYDROLIPOYL DEHYDROGENASE"/>
    <property type="match status" value="1"/>
</dbReference>
<feature type="domain" description="Pyridine nucleotide-disulphide oxidoreductase dimerisation" evidence="17">
    <location>
        <begin position="349"/>
        <end position="458"/>
    </location>
</feature>
<sequence length="471" mass="49488">MVVGDFAVELDTVVVGAGPGGYVAAIRAAQLGQKVAIIEKANLGGVCLNVGCIPSKALISAGHRYEHAKHSADMGIMAENVTVDFSKVQAWKGSVVKKLTGGVEGLLKGNKVEIIRGEAYFVDANTLRVITEDAAQTYTFKSAILATGSTPIEIPGFKFSKRVIDSTGALALTEIPKKLVVIGGGYIGMELGTAYANFGTEITILEAGDEILAGFEKSMSSIVKRGLKKKGNVEIFTKAFGKSVEEREDGVTVHFETNGEMKSIDADYVLVTVGRRPNTREIGLEQVGVAISERGLIEIDKQCRTNIPNIYAIGDIVPGPPLAHKASYEGKVAAEAISGHAAEIDYVAIPAVCFTDPELASVGYTKKQAEEEGLKVTVSKFPFGANGRALSLNSTEGFVQLVTSDDEDGLLLGAQVVGAGASDIISELGLAIEAGMTAEDIAQTIHAHPTLGEISMEAAEVALGMPIHIVK</sequence>
<evidence type="ECO:0000256" key="7">
    <source>
        <dbReference type="ARBA" id="ARBA00022827"/>
    </source>
</evidence>
<comment type="catalytic activity">
    <reaction evidence="12 16">
        <text>N(6)-[(R)-dihydrolipoyl]-L-lysyl-[protein] + NAD(+) = N(6)-[(R)-lipoyl]-L-lysyl-[protein] + NADH + H(+)</text>
        <dbReference type="Rhea" id="RHEA:15045"/>
        <dbReference type="Rhea" id="RHEA-COMP:10474"/>
        <dbReference type="Rhea" id="RHEA-COMP:10475"/>
        <dbReference type="ChEBI" id="CHEBI:15378"/>
        <dbReference type="ChEBI" id="CHEBI:57540"/>
        <dbReference type="ChEBI" id="CHEBI:57945"/>
        <dbReference type="ChEBI" id="CHEBI:83099"/>
        <dbReference type="ChEBI" id="CHEBI:83100"/>
        <dbReference type="EC" id="1.8.1.4"/>
    </reaction>
</comment>
<dbReference type="InterPro" id="IPR004099">
    <property type="entry name" value="Pyr_nucl-diS_OxRdtase_dimer"/>
</dbReference>
<keyword evidence="9 14" id="KW-0520">NAD</keyword>
<evidence type="ECO:0000256" key="3">
    <source>
        <dbReference type="ARBA" id="ARBA00012608"/>
    </source>
</evidence>
<reference evidence="19" key="1">
    <citation type="submission" date="2022-07" db="EMBL/GenBank/DDBJ databases">
        <authorList>
            <person name="Li W.-J."/>
            <person name="Deng Q.-Q."/>
        </authorList>
    </citation>
    <scope>NUCLEOTIDE SEQUENCE</scope>
    <source>
        <strain evidence="19">SYSU M60031</strain>
    </source>
</reference>
<evidence type="ECO:0000256" key="14">
    <source>
        <dbReference type="PIRSR" id="PIRSR000350-3"/>
    </source>
</evidence>
<accession>A0AA41X7M5</accession>
<evidence type="ECO:0000256" key="11">
    <source>
        <dbReference type="ARBA" id="ARBA00023284"/>
    </source>
</evidence>
<evidence type="ECO:0000256" key="2">
    <source>
        <dbReference type="ARBA" id="ARBA00007532"/>
    </source>
</evidence>
<evidence type="ECO:0000313" key="20">
    <source>
        <dbReference type="Proteomes" id="UP001156102"/>
    </source>
</evidence>
<evidence type="ECO:0000256" key="10">
    <source>
        <dbReference type="ARBA" id="ARBA00023157"/>
    </source>
</evidence>
<dbReference type="PIRSF" id="PIRSF000350">
    <property type="entry name" value="Mercury_reductase_MerA"/>
    <property type="match status" value="1"/>
</dbReference>
<feature type="binding site" evidence="14">
    <location>
        <position position="56"/>
    </location>
    <ligand>
        <name>FAD</name>
        <dbReference type="ChEBI" id="CHEBI:57692"/>
    </ligand>
</feature>
<feature type="binding site" evidence="14">
    <location>
        <position position="315"/>
    </location>
    <ligand>
        <name>FAD</name>
        <dbReference type="ChEBI" id="CHEBI:57692"/>
    </ligand>
</feature>
<comment type="cofactor">
    <cofactor evidence="14 16">
        <name>FAD</name>
        <dbReference type="ChEBI" id="CHEBI:57692"/>
    </cofactor>
    <text evidence="14 16">Binds 1 FAD per subunit.</text>
</comment>
<evidence type="ECO:0000256" key="9">
    <source>
        <dbReference type="ARBA" id="ARBA00023027"/>
    </source>
</evidence>
<organism evidence="19 20">
    <name type="scientific">Ectobacillus ponti</name>
    <dbReference type="NCBI Taxonomy" id="2961894"/>
    <lineage>
        <taxon>Bacteria</taxon>
        <taxon>Bacillati</taxon>
        <taxon>Bacillota</taxon>
        <taxon>Bacilli</taxon>
        <taxon>Bacillales</taxon>
        <taxon>Bacillaceae</taxon>
        <taxon>Ectobacillus</taxon>
    </lineage>
</organism>
<dbReference type="PRINTS" id="PR00411">
    <property type="entry name" value="PNDRDTASEI"/>
</dbReference>
<dbReference type="GO" id="GO:0005737">
    <property type="term" value="C:cytoplasm"/>
    <property type="evidence" value="ECO:0007669"/>
    <property type="project" value="UniProtKB-SubCell"/>
</dbReference>
<dbReference type="Gene3D" id="3.50.50.60">
    <property type="entry name" value="FAD/NAD(P)-binding domain"/>
    <property type="match status" value="2"/>
</dbReference>
<evidence type="ECO:0000256" key="12">
    <source>
        <dbReference type="ARBA" id="ARBA00049187"/>
    </source>
</evidence>
<dbReference type="FunFam" id="3.50.50.60:FF:000001">
    <property type="entry name" value="Dihydrolipoyl dehydrogenase, mitochondrial"/>
    <property type="match status" value="1"/>
</dbReference>
<keyword evidence="10" id="KW-1015">Disulfide bond</keyword>
<evidence type="ECO:0000256" key="5">
    <source>
        <dbReference type="ARBA" id="ARBA00022490"/>
    </source>
</evidence>
<keyword evidence="5" id="KW-0963">Cytoplasm</keyword>
<evidence type="ECO:0000256" key="16">
    <source>
        <dbReference type="RuleBase" id="RU003692"/>
    </source>
</evidence>
<dbReference type="GO" id="GO:0050660">
    <property type="term" value="F:flavin adenine dinucleotide binding"/>
    <property type="evidence" value="ECO:0007669"/>
    <property type="project" value="InterPro"/>
</dbReference>
<comment type="miscellaneous">
    <text evidence="16">The active site is a redox-active disulfide bond.</text>
</comment>
<keyword evidence="6 16" id="KW-0285">Flavoprotein</keyword>
<dbReference type="InterPro" id="IPR023753">
    <property type="entry name" value="FAD/NAD-binding_dom"/>
</dbReference>
<dbReference type="AlphaFoldDB" id="A0AA41X7M5"/>
<dbReference type="FunFam" id="3.30.390.30:FF:000001">
    <property type="entry name" value="Dihydrolipoyl dehydrogenase"/>
    <property type="match status" value="1"/>
</dbReference>
<dbReference type="InterPro" id="IPR006258">
    <property type="entry name" value="Lipoamide_DH"/>
</dbReference>
<evidence type="ECO:0000256" key="4">
    <source>
        <dbReference type="ARBA" id="ARBA00016961"/>
    </source>
</evidence>
<feature type="binding site" evidence="14">
    <location>
        <position position="274"/>
    </location>
    <ligand>
        <name>NAD(+)</name>
        <dbReference type="ChEBI" id="CHEBI:57540"/>
    </ligand>
</feature>
<feature type="binding site" evidence="14">
    <location>
        <position position="206"/>
    </location>
    <ligand>
        <name>NAD(+)</name>
        <dbReference type="ChEBI" id="CHEBI:57540"/>
    </ligand>
</feature>
<keyword evidence="8 16" id="KW-0560">Oxidoreductase</keyword>
<evidence type="ECO:0000256" key="8">
    <source>
        <dbReference type="ARBA" id="ARBA00023002"/>
    </source>
</evidence>
<proteinExistence type="inferred from homology"/>
<dbReference type="Pfam" id="PF02852">
    <property type="entry name" value="Pyr_redox_dim"/>
    <property type="match status" value="1"/>
</dbReference>
<dbReference type="Proteomes" id="UP001156102">
    <property type="component" value="Unassembled WGS sequence"/>
</dbReference>
<comment type="subcellular location">
    <subcellularLocation>
        <location evidence="1">Cytoplasm</location>
    </subcellularLocation>
</comment>
<dbReference type="InterPro" id="IPR036188">
    <property type="entry name" value="FAD/NAD-bd_sf"/>
</dbReference>
<protein>
    <recommendedName>
        <fullName evidence="4 16">Dihydrolipoyl dehydrogenase</fullName>
        <ecNumber evidence="3 16">1.8.1.4</ecNumber>
    </recommendedName>
</protein>
<feature type="active site" description="Proton acceptor" evidence="13">
    <location>
        <position position="448"/>
    </location>
</feature>
<feature type="binding site" evidence="14">
    <location>
        <begin position="147"/>
        <end position="149"/>
    </location>
    <ligand>
        <name>FAD</name>
        <dbReference type="ChEBI" id="CHEBI:57692"/>
    </ligand>
</feature>
<evidence type="ECO:0000313" key="19">
    <source>
        <dbReference type="EMBL" id="MCP8970307.1"/>
    </source>
</evidence>
<evidence type="ECO:0000256" key="1">
    <source>
        <dbReference type="ARBA" id="ARBA00004496"/>
    </source>
</evidence>
<dbReference type="InterPro" id="IPR001100">
    <property type="entry name" value="Pyr_nuc-diS_OxRdtase"/>
</dbReference>
<dbReference type="InterPro" id="IPR050151">
    <property type="entry name" value="Class-I_Pyr_Nuc-Dis_Oxidored"/>
</dbReference>
<dbReference type="FunFam" id="3.50.50.60:FF:000037">
    <property type="entry name" value="Dihydrolipoyl dehydrogenase"/>
    <property type="match status" value="1"/>
</dbReference>
<feature type="binding site" evidence="14">
    <location>
        <begin position="183"/>
        <end position="190"/>
    </location>
    <ligand>
        <name>NAD(+)</name>
        <dbReference type="ChEBI" id="CHEBI:57540"/>
    </ligand>
</feature>
<feature type="disulfide bond" description="Redox-active" evidence="15">
    <location>
        <begin position="47"/>
        <end position="52"/>
    </location>
</feature>
<gene>
    <name evidence="19" type="primary">lpdA</name>
    <name evidence="19" type="ORF">NK662_17430</name>
</gene>
<evidence type="ECO:0000256" key="6">
    <source>
        <dbReference type="ARBA" id="ARBA00022630"/>
    </source>
</evidence>
<dbReference type="PANTHER" id="PTHR22912">
    <property type="entry name" value="DISULFIDE OXIDOREDUCTASE"/>
    <property type="match status" value="1"/>
</dbReference>
<evidence type="ECO:0000256" key="13">
    <source>
        <dbReference type="PIRSR" id="PIRSR000350-2"/>
    </source>
</evidence>
<dbReference type="PRINTS" id="PR00368">
    <property type="entry name" value="FADPNR"/>
</dbReference>
<keyword evidence="20" id="KW-1185">Reference proteome</keyword>
<name>A0AA41X7M5_9BACI</name>
<dbReference type="NCBIfam" id="TIGR01350">
    <property type="entry name" value="lipoamide_DH"/>
    <property type="match status" value="1"/>
</dbReference>
<feature type="domain" description="FAD/NAD(P)-binding" evidence="18">
    <location>
        <begin position="11"/>
        <end position="330"/>
    </location>
</feature>
<dbReference type="InterPro" id="IPR012999">
    <property type="entry name" value="Pyr_OxRdtase_I_AS"/>
</dbReference>
<evidence type="ECO:0000259" key="18">
    <source>
        <dbReference type="Pfam" id="PF07992"/>
    </source>
</evidence>
<dbReference type="PROSITE" id="PS00076">
    <property type="entry name" value="PYRIDINE_REDOX_1"/>
    <property type="match status" value="1"/>
</dbReference>
<dbReference type="EC" id="1.8.1.4" evidence="3 16"/>
<evidence type="ECO:0000259" key="17">
    <source>
        <dbReference type="Pfam" id="PF02852"/>
    </source>
</evidence>
<dbReference type="EMBL" id="JANCLT010000010">
    <property type="protein sequence ID" value="MCP8970307.1"/>
    <property type="molecule type" value="Genomic_DNA"/>
</dbReference>
<dbReference type="Gene3D" id="3.30.390.30">
    <property type="match status" value="1"/>
</dbReference>
<dbReference type="InterPro" id="IPR016156">
    <property type="entry name" value="FAD/NAD-linked_Rdtase_dimer_sf"/>
</dbReference>
<comment type="caution">
    <text evidence="19">The sequence shown here is derived from an EMBL/GenBank/DDBJ whole genome shotgun (WGS) entry which is preliminary data.</text>
</comment>
<keyword evidence="7 14" id="KW-0274">FAD</keyword>
<dbReference type="SUPFAM" id="SSF55424">
    <property type="entry name" value="FAD/NAD-linked reductases, dimerisation (C-terminal) domain"/>
    <property type="match status" value="1"/>
</dbReference>
<dbReference type="SUPFAM" id="SSF51905">
    <property type="entry name" value="FAD/NAD(P)-binding domain"/>
    <property type="match status" value="1"/>
</dbReference>
<dbReference type="GO" id="GO:0004148">
    <property type="term" value="F:dihydrolipoyl dehydrogenase (NADH) activity"/>
    <property type="evidence" value="ECO:0007669"/>
    <property type="project" value="UniProtKB-EC"/>
</dbReference>